<protein>
    <submittedName>
        <fullName evidence="2">Uncharacterized protein</fullName>
    </submittedName>
</protein>
<evidence type="ECO:0000313" key="2">
    <source>
        <dbReference type="EMBL" id="WVZ95613.1"/>
    </source>
</evidence>
<feature type="compositionally biased region" description="Low complexity" evidence="1">
    <location>
        <begin position="27"/>
        <end position="38"/>
    </location>
</feature>
<feature type="compositionally biased region" description="Low complexity" evidence="1">
    <location>
        <begin position="412"/>
        <end position="429"/>
    </location>
</feature>
<evidence type="ECO:0000256" key="1">
    <source>
        <dbReference type="SAM" id="MobiDB-lite"/>
    </source>
</evidence>
<feature type="region of interest" description="Disordered" evidence="1">
    <location>
        <begin position="174"/>
        <end position="525"/>
    </location>
</feature>
<dbReference type="EMBL" id="CP144753">
    <property type="protein sequence ID" value="WVZ95613.1"/>
    <property type="molecule type" value="Genomic_DNA"/>
</dbReference>
<feature type="region of interest" description="Disordered" evidence="1">
    <location>
        <begin position="1"/>
        <end position="38"/>
    </location>
</feature>
<gene>
    <name evidence="2" type="ORF">U9M48_041350</name>
</gene>
<feature type="compositionally biased region" description="Polar residues" evidence="1">
    <location>
        <begin position="372"/>
        <end position="381"/>
    </location>
</feature>
<accession>A0AAQ3UN53</accession>
<feature type="compositionally biased region" description="Pro residues" evidence="1">
    <location>
        <begin position="198"/>
        <end position="213"/>
    </location>
</feature>
<proteinExistence type="predicted"/>
<reference evidence="2 3" key="1">
    <citation type="submission" date="2024-02" db="EMBL/GenBank/DDBJ databases">
        <title>High-quality chromosome-scale genome assembly of Pensacola bahiagrass (Paspalum notatum Flugge var. saurae).</title>
        <authorList>
            <person name="Vega J.M."/>
            <person name="Podio M."/>
            <person name="Orjuela J."/>
            <person name="Siena L.A."/>
            <person name="Pessino S.C."/>
            <person name="Combes M.C."/>
            <person name="Mariac C."/>
            <person name="Albertini E."/>
            <person name="Pupilli F."/>
            <person name="Ortiz J.P.A."/>
            <person name="Leblanc O."/>
        </authorList>
    </citation>
    <scope>NUCLEOTIDE SEQUENCE [LARGE SCALE GENOMIC DNA]</scope>
    <source>
        <strain evidence="2">R1</strain>
        <tissue evidence="2">Leaf</tissue>
    </source>
</reference>
<feature type="compositionally biased region" description="Polar residues" evidence="1">
    <location>
        <begin position="474"/>
        <end position="484"/>
    </location>
</feature>
<organism evidence="2 3">
    <name type="scientific">Paspalum notatum var. saurae</name>
    <dbReference type="NCBI Taxonomy" id="547442"/>
    <lineage>
        <taxon>Eukaryota</taxon>
        <taxon>Viridiplantae</taxon>
        <taxon>Streptophyta</taxon>
        <taxon>Embryophyta</taxon>
        <taxon>Tracheophyta</taxon>
        <taxon>Spermatophyta</taxon>
        <taxon>Magnoliopsida</taxon>
        <taxon>Liliopsida</taxon>
        <taxon>Poales</taxon>
        <taxon>Poaceae</taxon>
        <taxon>PACMAD clade</taxon>
        <taxon>Panicoideae</taxon>
        <taxon>Andropogonodae</taxon>
        <taxon>Paspaleae</taxon>
        <taxon>Paspalinae</taxon>
        <taxon>Paspalum</taxon>
    </lineage>
</organism>
<evidence type="ECO:0000313" key="3">
    <source>
        <dbReference type="Proteomes" id="UP001341281"/>
    </source>
</evidence>
<dbReference type="Proteomes" id="UP001341281">
    <property type="component" value="Chromosome 09"/>
</dbReference>
<feature type="compositionally biased region" description="Low complexity" evidence="1">
    <location>
        <begin position="353"/>
        <end position="366"/>
    </location>
</feature>
<dbReference type="PANTHER" id="PTHR47070:SF2">
    <property type="entry name" value="OS06G0206100 PROTEIN"/>
    <property type="match status" value="1"/>
</dbReference>
<name>A0AAQ3UN53_PASNO</name>
<dbReference type="AlphaFoldDB" id="A0AAQ3UN53"/>
<dbReference type="PRINTS" id="PR01217">
    <property type="entry name" value="PRICHEXTENSN"/>
</dbReference>
<sequence>MTTHADSGEASGGGGGGLQSWPPPRCSPSSQRRGSRSLPRNHLCVVSAAGPLRCRHRLPRSSLSSRLLPVHAVVVVVAAGKGRGRRCGQRARAVEIGLAERMLRGLGQATEKRPIRPFWRSHPIGLGETSLGLARWMGLVAKHWPRSTVAWLACLARQPNSPIGYQSDQRVQFPLSHPLRRRPLALRPTKPTSARLAPTPPPAVARPTPPHLPPVVRRREPAPSPSCPPPRPERPGRPVRRRYHRLLFLSPEPRLDPPPPPPSPPSRRPAPPPPPPQRLDPLTGARVPSAGGEEEGAAGAGAWKRGRSGAVGRRRDADLRRGTGGRRGFVGAGASSTLPFVRPPARRRRRGLRPPGGVPRSPSGSGEATLISAASGSSDGAVTSAELALTPAIHRRLRDAPTSHGQVGARCAARSGTPSSRTSSSAAHQASHRRPLNVAQVKKSTVKLTKKSPTTDADNSIDDTRLDDMDEQARSSQHLSTSAEISLPPSEDSDRMSGQVENDDGLGLVQSDTPIGAADGESAQSTSTLTAFSTYGHEDPCMHSNNEAQLYGQVEPNVHPQVLASSSQGYPSENPDEDNAVQVFRMPESNFHSQRERGSEIHTMEERAKEVVAGRSAAGSMNSHGVI</sequence>
<keyword evidence="3" id="KW-1185">Reference proteome</keyword>
<feature type="compositionally biased region" description="Basic and acidic residues" evidence="1">
    <location>
        <begin position="462"/>
        <end position="473"/>
    </location>
</feature>
<feature type="compositionally biased region" description="Pro residues" evidence="1">
    <location>
        <begin position="256"/>
        <end position="278"/>
    </location>
</feature>
<dbReference type="PANTHER" id="PTHR47070">
    <property type="entry name" value="HYDROXYPROLINE-RICH GLYCOPROTEIN-LIKE"/>
    <property type="match status" value="1"/>
</dbReference>